<dbReference type="SUPFAM" id="SSF52402">
    <property type="entry name" value="Adenine nucleotide alpha hydrolases-like"/>
    <property type="match status" value="1"/>
</dbReference>
<evidence type="ECO:0000256" key="2">
    <source>
        <dbReference type="SAM" id="MobiDB-lite"/>
    </source>
</evidence>
<feature type="domain" description="Electron transfer flavoprotein alpha/beta-subunit N-terminal" evidence="3">
    <location>
        <begin position="74"/>
        <end position="167"/>
    </location>
</feature>
<name>A0ABX2G0U0_9BURK</name>
<accession>A0ABX2G0U0</accession>
<feature type="region of interest" description="Disordered" evidence="2">
    <location>
        <begin position="208"/>
        <end position="275"/>
    </location>
</feature>
<gene>
    <name evidence="4" type="ORF">HNQ01_000769</name>
</gene>
<keyword evidence="1" id="KW-0249">Electron transport</keyword>
<feature type="compositionally biased region" description="Low complexity" evidence="2">
    <location>
        <begin position="247"/>
        <end position="266"/>
    </location>
</feature>
<comment type="caution">
    <text evidence="4">The sequence shown here is derived from an EMBL/GenBank/DDBJ whole genome shotgun (WGS) entry which is preliminary data.</text>
</comment>
<dbReference type="Proteomes" id="UP001516061">
    <property type="component" value="Unassembled WGS sequence"/>
</dbReference>
<evidence type="ECO:0000313" key="4">
    <source>
        <dbReference type="EMBL" id="NRT55059.1"/>
    </source>
</evidence>
<dbReference type="Gene3D" id="3.40.50.620">
    <property type="entry name" value="HUPs"/>
    <property type="match status" value="1"/>
</dbReference>
<proteinExistence type="predicted"/>
<dbReference type="EMBL" id="JABSNM010000002">
    <property type="protein sequence ID" value="NRT55059.1"/>
    <property type="molecule type" value="Genomic_DNA"/>
</dbReference>
<sequence>MSSSSPNVNASPVAVLVSVRIDPVSGRATRSRADAAGAALALQALQARATLQGRSHAPQPRLLHAASRQTAMPEAVARDYLALGIDRLERLELAVADPEHITAALAAACHDTPLVIAGARGESGQASGLLPHRLAQRLQRPLIAEVIDLQPEADGGWRVVQALPRGARRSWRLERGAAAVLVGSERLARREDLRVRHAWLAAQQGRIEDRRAASDPSAGPVAAAPAWTPEPARRQRRPLAPVSTESGAARMARATGTAAPARQGGAVLNQGSAQDKARQLLEHLRRLALVPPAG</sequence>
<dbReference type="InterPro" id="IPR014730">
    <property type="entry name" value="ETF_a/b_N"/>
</dbReference>
<evidence type="ECO:0000259" key="3">
    <source>
        <dbReference type="Pfam" id="PF01012"/>
    </source>
</evidence>
<evidence type="ECO:0000313" key="5">
    <source>
        <dbReference type="Proteomes" id="UP001516061"/>
    </source>
</evidence>
<keyword evidence="1" id="KW-0813">Transport</keyword>
<evidence type="ECO:0000256" key="1">
    <source>
        <dbReference type="ARBA" id="ARBA00022982"/>
    </source>
</evidence>
<dbReference type="RefSeq" id="WP_173804000.1">
    <property type="nucleotide sequence ID" value="NZ_JABSNM010000002.1"/>
</dbReference>
<keyword evidence="5" id="KW-1185">Reference proteome</keyword>
<reference evidence="4 5" key="1">
    <citation type="submission" date="2020-05" db="EMBL/GenBank/DDBJ databases">
        <title>Genomic Encyclopedia of Type Strains, Phase IV (KMG-V): Genome sequencing to study the core and pangenomes of soil and plant-associated prokaryotes.</title>
        <authorList>
            <person name="Whitman W."/>
        </authorList>
    </citation>
    <scope>NUCLEOTIDE SEQUENCE [LARGE SCALE GENOMIC DNA]</scope>
    <source>
        <strain evidence="4 5">C29</strain>
    </source>
</reference>
<organism evidence="4 5">
    <name type="scientific">Sphaerotilus uruguayifluvii</name>
    <dbReference type="NCBI Taxonomy" id="2735897"/>
    <lineage>
        <taxon>Bacteria</taxon>
        <taxon>Pseudomonadati</taxon>
        <taxon>Pseudomonadota</taxon>
        <taxon>Betaproteobacteria</taxon>
        <taxon>Burkholderiales</taxon>
        <taxon>Sphaerotilaceae</taxon>
        <taxon>Sphaerotilus</taxon>
    </lineage>
</organism>
<dbReference type="Pfam" id="PF01012">
    <property type="entry name" value="ETF"/>
    <property type="match status" value="1"/>
</dbReference>
<protein>
    <submittedName>
        <fullName evidence="4">Electron transfer flavoprotein beta subunit</fullName>
    </submittedName>
</protein>
<dbReference type="InterPro" id="IPR014729">
    <property type="entry name" value="Rossmann-like_a/b/a_fold"/>
</dbReference>